<feature type="compositionally biased region" description="Basic and acidic residues" evidence="1">
    <location>
        <begin position="95"/>
        <end position="109"/>
    </location>
</feature>
<dbReference type="SUPFAM" id="SSF47473">
    <property type="entry name" value="EF-hand"/>
    <property type="match status" value="1"/>
</dbReference>
<feature type="region of interest" description="Disordered" evidence="1">
    <location>
        <begin position="237"/>
        <end position="271"/>
    </location>
</feature>
<evidence type="ECO:0000313" key="3">
    <source>
        <dbReference type="EMBL" id="MBC2776151.1"/>
    </source>
</evidence>
<feature type="region of interest" description="Disordered" evidence="1">
    <location>
        <begin position="55"/>
        <end position="118"/>
    </location>
</feature>
<feature type="region of interest" description="Disordered" evidence="1">
    <location>
        <begin position="192"/>
        <end position="223"/>
    </location>
</feature>
<feature type="compositionally biased region" description="Basic and acidic residues" evidence="1">
    <location>
        <begin position="211"/>
        <end position="222"/>
    </location>
</feature>
<dbReference type="EMBL" id="JACJVJ010000001">
    <property type="protein sequence ID" value="MBC2776151.1"/>
    <property type="molecule type" value="Genomic_DNA"/>
</dbReference>
<dbReference type="GO" id="GO:0005509">
    <property type="term" value="F:calcium ion binding"/>
    <property type="evidence" value="ECO:0007669"/>
    <property type="project" value="InterPro"/>
</dbReference>
<name>A0A842HUT9_9SPHN</name>
<dbReference type="RefSeq" id="WP_185799462.1">
    <property type="nucleotide sequence ID" value="NZ_JACJVJ010000001.1"/>
</dbReference>
<dbReference type="PROSITE" id="PS50222">
    <property type="entry name" value="EF_HAND_2"/>
    <property type="match status" value="1"/>
</dbReference>
<sequence length="271" mass="29805">MDRGIAIGLTSFVVTAAILAIPSVAQSHGRGDSAEPMTRAQVESRIAAHFAEADADGDGAISREEADARHAARRAEREDRNFARLDSNGDGEISVAERDAARSMRAERRGARRGARRHAMMAEERNMRGRVGGEEMAQLRGEAPAAETPTERHARWLEHRNEAWSSADADGNGSLNRAEYDAMSEARAARMRAHGDRAATEGRSRGARHAAHFERMDSDSDGRVTLAEISERALARFDRADANSDGTVTPEERRAAVRRAMHAERREQRDN</sequence>
<dbReference type="InterPro" id="IPR002048">
    <property type="entry name" value="EF_hand_dom"/>
</dbReference>
<dbReference type="PROSITE" id="PS00018">
    <property type="entry name" value="EF_HAND_1"/>
    <property type="match status" value="1"/>
</dbReference>
<evidence type="ECO:0000256" key="1">
    <source>
        <dbReference type="SAM" id="MobiDB-lite"/>
    </source>
</evidence>
<evidence type="ECO:0000259" key="2">
    <source>
        <dbReference type="PROSITE" id="PS50222"/>
    </source>
</evidence>
<dbReference type="InterPro" id="IPR011992">
    <property type="entry name" value="EF-hand-dom_pair"/>
</dbReference>
<dbReference type="PANTHER" id="PTHR10827:SF85">
    <property type="entry name" value="CALCIUM-BINDING PROTEIN"/>
    <property type="match status" value="1"/>
</dbReference>
<keyword evidence="4" id="KW-1185">Reference proteome</keyword>
<dbReference type="Pfam" id="PF13202">
    <property type="entry name" value="EF-hand_5"/>
    <property type="match status" value="4"/>
</dbReference>
<feature type="domain" description="EF-hand" evidence="2">
    <location>
        <begin position="228"/>
        <end position="263"/>
    </location>
</feature>
<dbReference type="PANTHER" id="PTHR10827">
    <property type="entry name" value="RETICULOCALBIN"/>
    <property type="match status" value="1"/>
</dbReference>
<accession>A0A842HUT9</accession>
<dbReference type="AlphaFoldDB" id="A0A842HUT9"/>
<gene>
    <name evidence="3" type="ORF">H6P80_00825</name>
</gene>
<dbReference type="InterPro" id="IPR018247">
    <property type="entry name" value="EF_Hand_1_Ca_BS"/>
</dbReference>
<feature type="compositionally biased region" description="Basic and acidic residues" evidence="1">
    <location>
        <begin position="250"/>
        <end position="271"/>
    </location>
</feature>
<comment type="caution">
    <text evidence="3">The sequence shown here is derived from an EMBL/GenBank/DDBJ whole genome shotgun (WGS) entry which is preliminary data.</text>
</comment>
<protein>
    <submittedName>
        <fullName evidence="3">EF-hand domain-containing protein</fullName>
    </submittedName>
</protein>
<evidence type="ECO:0000313" key="4">
    <source>
        <dbReference type="Proteomes" id="UP000564378"/>
    </source>
</evidence>
<organism evidence="3 4">
    <name type="scientific">Parasphingopyxis marina</name>
    <dbReference type="NCBI Taxonomy" id="2761622"/>
    <lineage>
        <taxon>Bacteria</taxon>
        <taxon>Pseudomonadati</taxon>
        <taxon>Pseudomonadota</taxon>
        <taxon>Alphaproteobacteria</taxon>
        <taxon>Sphingomonadales</taxon>
        <taxon>Sphingomonadaceae</taxon>
        <taxon>Parasphingopyxis</taxon>
    </lineage>
</organism>
<dbReference type="Gene3D" id="1.10.238.10">
    <property type="entry name" value="EF-hand"/>
    <property type="match status" value="3"/>
</dbReference>
<dbReference type="SMART" id="SM00054">
    <property type="entry name" value="EFh"/>
    <property type="match status" value="4"/>
</dbReference>
<feature type="compositionally biased region" description="Basic and acidic residues" evidence="1">
    <location>
        <begin position="193"/>
        <end position="204"/>
    </location>
</feature>
<proteinExistence type="predicted"/>
<feature type="compositionally biased region" description="Basic and acidic residues" evidence="1">
    <location>
        <begin position="61"/>
        <end position="83"/>
    </location>
</feature>
<reference evidence="3 4" key="1">
    <citation type="submission" date="2020-08" db="EMBL/GenBank/DDBJ databases">
        <title>Draft genome sequence of Parasphingopyxis sp. GrpM-11.</title>
        <authorList>
            <person name="Oh J."/>
            <person name="Roh D.-H."/>
        </authorList>
    </citation>
    <scope>NUCLEOTIDE SEQUENCE [LARGE SCALE GENOMIC DNA]</scope>
    <source>
        <strain evidence="3 4">GrpM-11</strain>
    </source>
</reference>
<dbReference type="Proteomes" id="UP000564378">
    <property type="component" value="Unassembled WGS sequence"/>
</dbReference>